<evidence type="ECO:0000259" key="2">
    <source>
        <dbReference type="Pfam" id="PF12867"/>
    </source>
</evidence>
<organism evidence="3 4">
    <name type="scientific">Planococcus wigleyi</name>
    <dbReference type="NCBI Taxonomy" id="2762216"/>
    <lineage>
        <taxon>Bacteria</taxon>
        <taxon>Bacillati</taxon>
        <taxon>Bacillota</taxon>
        <taxon>Bacilli</taxon>
        <taxon>Bacillales</taxon>
        <taxon>Caryophanaceae</taxon>
        <taxon>Planococcus</taxon>
    </lineage>
</organism>
<reference evidence="3 4" key="1">
    <citation type="submission" date="2020-08" db="EMBL/GenBank/DDBJ databases">
        <title>A Genomic Blueprint of the Chicken Gut Microbiome.</title>
        <authorList>
            <person name="Gilroy R."/>
            <person name="Ravi A."/>
            <person name="Getino M."/>
            <person name="Pursley I."/>
            <person name="Horton D.L."/>
            <person name="Alikhan N.-F."/>
            <person name="Baker D."/>
            <person name="Gharbi K."/>
            <person name="Hall N."/>
            <person name="Watson M."/>
            <person name="Adriaenssens E.M."/>
            <person name="Foster-Nyarko E."/>
            <person name="Jarju S."/>
            <person name="Secka A."/>
            <person name="Antonio M."/>
            <person name="Oren A."/>
            <person name="Chaudhuri R."/>
            <person name="La Ragione R.M."/>
            <person name="Hildebrand F."/>
            <person name="Pallen M.J."/>
        </authorList>
    </citation>
    <scope>NUCLEOTIDE SEQUENCE [LARGE SCALE GENOMIC DNA]</scope>
    <source>
        <strain evidence="3 4">Sa1BUA13</strain>
    </source>
</reference>
<evidence type="ECO:0000256" key="1">
    <source>
        <dbReference type="SAM" id="MobiDB-lite"/>
    </source>
</evidence>
<dbReference type="SUPFAM" id="SSF109854">
    <property type="entry name" value="DinB/YfiT-like putative metalloenzymes"/>
    <property type="match status" value="1"/>
</dbReference>
<dbReference type="Pfam" id="PF12867">
    <property type="entry name" value="DinB_2"/>
    <property type="match status" value="1"/>
</dbReference>
<keyword evidence="4" id="KW-1185">Reference proteome</keyword>
<name>A0ABR8WFZ7_9BACL</name>
<evidence type="ECO:0000313" key="3">
    <source>
        <dbReference type="EMBL" id="MBD8015968.1"/>
    </source>
</evidence>
<dbReference type="EMBL" id="JACSPU010000005">
    <property type="protein sequence ID" value="MBD8015968.1"/>
    <property type="molecule type" value="Genomic_DNA"/>
</dbReference>
<sequence>MINRYLQNGLQGKYAHYQTDMLFDGLSWEQAGEKPEGSPHSVWELLFHMNYWQDFILVELNEEKTESPEDLKSWPSSPSPSNEKEYTDAVTRFLKGLGRATQQASKDSLEEGIGGRKRTPADLLMVLINHNSYHGGQVVFARRLIGAWPPPSTQDDN</sequence>
<dbReference type="InterPro" id="IPR034660">
    <property type="entry name" value="DinB/YfiT-like"/>
</dbReference>
<dbReference type="Proteomes" id="UP000658980">
    <property type="component" value="Unassembled WGS sequence"/>
</dbReference>
<gene>
    <name evidence="3" type="ORF">H9630_14155</name>
</gene>
<dbReference type="InterPro" id="IPR024775">
    <property type="entry name" value="DinB-like"/>
</dbReference>
<feature type="region of interest" description="Disordered" evidence="1">
    <location>
        <begin position="66"/>
        <end position="85"/>
    </location>
</feature>
<proteinExistence type="predicted"/>
<dbReference type="RefSeq" id="WP_191716143.1">
    <property type="nucleotide sequence ID" value="NZ_JACSPU010000005.1"/>
</dbReference>
<feature type="domain" description="DinB-like" evidence="2">
    <location>
        <begin position="18"/>
        <end position="138"/>
    </location>
</feature>
<dbReference type="Gene3D" id="1.20.120.450">
    <property type="entry name" value="dinb family like domain"/>
    <property type="match status" value="1"/>
</dbReference>
<accession>A0ABR8WFZ7</accession>
<protein>
    <submittedName>
        <fullName evidence="3">DinB family protein</fullName>
    </submittedName>
</protein>
<comment type="caution">
    <text evidence="3">The sequence shown here is derived from an EMBL/GenBank/DDBJ whole genome shotgun (WGS) entry which is preliminary data.</text>
</comment>
<evidence type="ECO:0000313" key="4">
    <source>
        <dbReference type="Proteomes" id="UP000658980"/>
    </source>
</evidence>